<dbReference type="GO" id="GO:0003700">
    <property type="term" value="F:DNA-binding transcription factor activity"/>
    <property type="evidence" value="ECO:0007669"/>
    <property type="project" value="InterPro"/>
</dbReference>
<dbReference type="InterPro" id="IPR012318">
    <property type="entry name" value="HTH_CRP"/>
</dbReference>
<reference evidence="3 4" key="1">
    <citation type="journal article" date="2016" name="Int. J. Syst. Evol. Microbiol.">
        <title>Nocardioides albidus sp. nov., an actinobacterium isolated from garden soil.</title>
        <authorList>
            <person name="Singh H."/>
            <person name="Du J."/>
            <person name="Trinh H."/>
            <person name="Won K."/>
            <person name="Yang J.E."/>
            <person name="Yin C."/>
            <person name="Kook M."/>
            <person name="Yi T.H."/>
        </authorList>
    </citation>
    <scope>NUCLEOTIDE SEQUENCE [LARGE SCALE GENOMIC DNA]</scope>
    <source>
        <strain evidence="3 4">CCTCC AB 2015297</strain>
    </source>
</reference>
<proteinExistence type="inferred from homology"/>
<dbReference type="Pfam" id="PF00480">
    <property type="entry name" value="ROK"/>
    <property type="match status" value="1"/>
</dbReference>
<dbReference type="PROSITE" id="PS01125">
    <property type="entry name" value="ROK"/>
    <property type="match status" value="1"/>
</dbReference>
<evidence type="ECO:0000256" key="1">
    <source>
        <dbReference type="ARBA" id="ARBA00006479"/>
    </source>
</evidence>
<dbReference type="OrthoDB" id="3189808at2"/>
<name>A0A5C4VPW5_9ACTN</name>
<dbReference type="InterPro" id="IPR000835">
    <property type="entry name" value="HTH_MarR-typ"/>
</dbReference>
<dbReference type="InterPro" id="IPR049874">
    <property type="entry name" value="ROK_cs"/>
</dbReference>
<dbReference type="GO" id="GO:0003677">
    <property type="term" value="F:DNA binding"/>
    <property type="evidence" value="ECO:0007669"/>
    <property type="project" value="InterPro"/>
</dbReference>
<dbReference type="EMBL" id="VDMP01000026">
    <property type="protein sequence ID" value="TNM37369.1"/>
    <property type="molecule type" value="Genomic_DNA"/>
</dbReference>
<keyword evidence="4" id="KW-1185">Reference proteome</keyword>
<dbReference type="InterPro" id="IPR036390">
    <property type="entry name" value="WH_DNA-bd_sf"/>
</dbReference>
<gene>
    <name evidence="3" type="ORF">FHP29_16140</name>
</gene>
<accession>A0A5C4VPW5</accession>
<dbReference type="Gene3D" id="3.30.420.40">
    <property type="match status" value="2"/>
</dbReference>
<protein>
    <submittedName>
        <fullName evidence="3">ROK family transcriptional regulator</fullName>
    </submittedName>
</protein>
<dbReference type="PANTHER" id="PTHR18964">
    <property type="entry name" value="ROK (REPRESSOR, ORF, KINASE) FAMILY"/>
    <property type="match status" value="1"/>
</dbReference>
<dbReference type="RefSeq" id="WP_139623910.1">
    <property type="nucleotide sequence ID" value="NZ_VDMP01000026.1"/>
</dbReference>
<evidence type="ECO:0000313" key="3">
    <source>
        <dbReference type="EMBL" id="TNM37369.1"/>
    </source>
</evidence>
<evidence type="ECO:0000259" key="2">
    <source>
        <dbReference type="SMART" id="SM00419"/>
    </source>
</evidence>
<dbReference type="InterPro" id="IPR000600">
    <property type="entry name" value="ROK"/>
</dbReference>
<dbReference type="InterPro" id="IPR043129">
    <property type="entry name" value="ATPase_NBD"/>
</dbReference>
<dbReference type="Proteomes" id="UP000313231">
    <property type="component" value="Unassembled WGS sequence"/>
</dbReference>
<feature type="domain" description="HTH crp-type" evidence="2">
    <location>
        <begin position="24"/>
        <end position="74"/>
    </location>
</feature>
<comment type="similarity">
    <text evidence="1">Belongs to the ROK (NagC/XylR) family.</text>
</comment>
<comment type="caution">
    <text evidence="3">The sequence shown here is derived from an EMBL/GenBank/DDBJ whole genome shotgun (WGS) entry which is preliminary data.</text>
</comment>
<organism evidence="3 4">
    <name type="scientific">Nocardioides albidus</name>
    <dbReference type="NCBI Taxonomy" id="1517589"/>
    <lineage>
        <taxon>Bacteria</taxon>
        <taxon>Bacillati</taxon>
        <taxon>Actinomycetota</taxon>
        <taxon>Actinomycetes</taxon>
        <taxon>Propionibacteriales</taxon>
        <taxon>Nocardioidaceae</taxon>
        <taxon>Nocardioides</taxon>
    </lineage>
</organism>
<dbReference type="SUPFAM" id="SSF46785">
    <property type="entry name" value="Winged helix' DNA-binding domain"/>
    <property type="match status" value="1"/>
</dbReference>
<dbReference type="InterPro" id="IPR036388">
    <property type="entry name" value="WH-like_DNA-bd_sf"/>
</dbReference>
<evidence type="ECO:0000313" key="4">
    <source>
        <dbReference type="Proteomes" id="UP000313231"/>
    </source>
</evidence>
<dbReference type="SMART" id="SM00419">
    <property type="entry name" value="HTH_CRP"/>
    <property type="match status" value="1"/>
</dbReference>
<dbReference type="AlphaFoldDB" id="A0A5C4VPW5"/>
<dbReference type="SUPFAM" id="SSF53067">
    <property type="entry name" value="Actin-like ATPase domain"/>
    <property type="match status" value="1"/>
</dbReference>
<dbReference type="Pfam" id="PF12802">
    <property type="entry name" value="MarR_2"/>
    <property type="match status" value="1"/>
</dbReference>
<sequence>MDARSPGSQAALREANRARLLAALRAGTARSQADLARATGLAPATVSNIVRQLEREGTVTTEESAGRRQVRLLPRTGVAASIDYGHRHVTVAIADDSPRILAERRLRLERHIDAREGLQVARRLLDLALEDASVELDDLVSIGMGLPAPIDRRTGRVGSPAILPGWRGVAVVELATEALGRPVAVDNDANLGALAEYRWGHGRHQEIESLVFIKLSEGVGAGLVIDGALFSGRDGTAGEIGHTTIDEHGAMCRCGNRGCLETLVSARAIVEALRPVLGEDREITLAEVAALAEEGDAACTRVLQDAGAQIGRSIASLCNLLNVQIVVIGGEMAQAGDLLLDAIRPVVHRFGIPSAVERLELVTTDLGARAPLLGGIALAFDLVQPR</sequence>
<dbReference type="PANTHER" id="PTHR18964:SF173">
    <property type="entry name" value="GLUCOKINASE"/>
    <property type="match status" value="1"/>
</dbReference>
<dbReference type="Gene3D" id="1.10.10.10">
    <property type="entry name" value="Winged helix-like DNA-binding domain superfamily/Winged helix DNA-binding domain"/>
    <property type="match status" value="1"/>
</dbReference>